<evidence type="ECO:0000313" key="1">
    <source>
        <dbReference type="EMBL" id="OMJ12005.1"/>
    </source>
</evidence>
<keyword evidence="2" id="KW-1185">Reference proteome</keyword>
<name>A0A1R1XBK2_9FUNG</name>
<organism evidence="1 2">
    <name type="scientific">Smittium culicis</name>
    <dbReference type="NCBI Taxonomy" id="133412"/>
    <lineage>
        <taxon>Eukaryota</taxon>
        <taxon>Fungi</taxon>
        <taxon>Fungi incertae sedis</taxon>
        <taxon>Zoopagomycota</taxon>
        <taxon>Kickxellomycotina</taxon>
        <taxon>Harpellomycetes</taxon>
        <taxon>Harpellales</taxon>
        <taxon>Legeriomycetaceae</taxon>
        <taxon>Smittium</taxon>
    </lineage>
</organism>
<dbReference type="OrthoDB" id="14339at2759"/>
<dbReference type="EMBL" id="LSSM01005757">
    <property type="protein sequence ID" value="OMJ12005.1"/>
    <property type="molecule type" value="Genomic_DNA"/>
</dbReference>
<comment type="caution">
    <text evidence="1">The sequence shown here is derived from an EMBL/GenBank/DDBJ whole genome shotgun (WGS) entry which is preliminary data.</text>
</comment>
<dbReference type="AlphaFoldDB" id="A0A1R1XBK2"/>
<protein>
    <submittedName>
        <fullName evidence="1">Uncharacterized protein</fullName>
    </submittedName>
</protein>
<evidence type="ECO:0000313" key="2">
    <source>
        <dbReference type="Proteomes" id="UP000187429"/>
    </source>
</evidence>
<reference evidence="2" key="1">
    <citation type="submission" date="2017-01" db="EMBL/GenBank/DDBJ databases">
        <authorList>
            <person name="Wang Y."/>
            <person name="White M."/>
            <person name="Kvist S."/>
            <person name="Moncalvo J.-M."/>
        </authorList>
    </citation>
    <scope>NUCLEOTIDE SEQUENCE [LARGE SCALE GENOMIC DNA]</scope>
    <source>
        <strain evidence="2">ID-206-W2</strain>
    </source>
</reference>
<sequence length="67" mass="7561">MSYNPGQAYVDIFEKLDNKFKGIIQSILKDLDNTFRLGISSAFLSIDTAPKPTNSDENLENNQTFMT</sequence>
<dbReference type="Proteomes" id="UP000187429">
    <property type="component" value="Unassembled WGS sequence"/>
</dbReference>
<accession>A0A1R1XBK2</accession>
<gene>
    <name evidence="1" type="ORF">AYI69_g9610</name>
</gene>
<proteinExistence type="predicted"/>